<dbReference type="Gene3D" id="1.10.3090.10">
    <property type="entry name" value="cca-adding enzyme, domain 2"/>
    <property type="match status" value="1"/>
</dbReference>
<dbReference type="SUPFAM" id="SSF81891">
    <property type="entry name" value="Poly A polymerase C-terminal region-like"/>
    <property type="match status" value="1"/>
</dbReference>
<keyword evidence="2 9" id="KW-0808">Transferase</keyword>
<evidence type="ECO:0000256" key="8">
    <source>
        <dbReference type="ARBA" id="ARBA00022884"/>
    </source>
</evidence>
<dbReference type="Gene3D" id="3.30.460.10">
    <property type="entry name" value="Beta Polymerase, domain 2"/>
    <property type="match status" value="1"/>
</dbReference>
<evidence type="ECO:0000256" key="5">
    <source>
        <dbReference type="ARBA" id="ARBA00022723"/>
    </source>
</evidence>
<reference evidence="13 14" key="1">
    <citation type="submission" date="2019-08" db="EMBL/GenBank/DDBJ databases">
        <title>In-depth cultivation of the pig gut microbiome towards novel bacterial diversity and tailored functional studies.</title>
        <authorList>
            <person name="Wylensek D."/>
            <person name="Hitch T.C.A."/>
            <person name="Clavel T."/>
        </authorList>
    </citation>
    <scope>NUCLEOTIDE SEQUENCE [LARGE SCALE GENOMIC DNA]</scope>
    <source>
        <strain evidence="13 14">RF-744-FAT-4</strain>
    </source>
</reference>
<dbReference type="InterPro" id="IPR032828">
    <property type="entry name" value="PolyA_RNA-bd"/>
</dbReference>
<dbReference type="RefSeq" id="WP_154577001.1">
    <property type="nucleotide sequence ID" value="NZ_VUMO01000018.1"/>
</dbReference>
<dbReference type="PANTHER" id="PTHR46173">
    <property type="entry name" value="CCA TRNA NUCLEOTIDYLTRANSFERASE 1, MITOCHONDRIAL"/>
    <property type="match status" value="1"/>
</dbReference>
<accession>A0A7X2TBJ4</accession>
<evidence type="ECO:0000256" key="3">
    <source>
        <dbReference type="ARBA" id="ARBA00022694"/>
    </source>
</evidence>
<evidence type="ECO:0000313" key="13">
    <source>
        <dbReference type="EMBL" id="MSS20636.1"/>
    </source>
</evidence>
<sequence>MNQKFLENGPFSVLFEAFEKNGEAVYIVGGAVRDLLLGKRPSDWDFASSATPDRIASILSAAFPNGTLILKGKRYGTIGIDLPDGAKRVSFEITAFRKEESYTDGRHPEDVAFQASIFEDVRRRDFTVNGLWMNRHGVIFDVVGGLTDLKQKEIRCIGRAAERFDEDRLRKWRCVRFAAQIGGQIEPHTREAIVQNPGTDGVSLERIQMELSNMLIGPDAAYAVHELIATGLWDDLLRRTASTDLPVVSKDVADQINALPRVLPVRLAWLFQDAPADCVSGFLKRLHFSNQRIRQVAMLLDFANLNCDDRVGFKTALRQMGAPVFEMALELQKLKKDNTQNRAAFTDILKNREPIMPADLAIGGEELKALGFRGRQIGETLERLLRWVYEAPAYNKRGALLKRAKTWLNQENNNEGKQS</sequence>
<evidence type="ECO:0000256" key="4">
    <source>
        <dbReference type="ARBA" id="ARBA00022695"/>
    </source>
</evidence>
<gene>
    <name evidence="13" type="ORF">FYJ52_09545</name>
</gene>
<dbReference type="InterPro" id="IPR002646">
    <property type="entry name" value="PolA_pol_head_dom"/>
</dbReference>
<dbReference type="Proteomes" id="UP000461754">
    <property type="component" value="Unassembled WGS sequence"/>
</dbReference>
<dbReference type="InterPro" id="IPR043519">
    <property type="entry name" value="NT_sf"/>
</dbReference>
<comment type="similarity">
    <text evidence="9">Belongs to the tRNA nucleotidyltransferase/poly(A) polymerase family.</text>
</comment>
<dbReference type="SUPFAM" id="SSF81301">
    <property type="entry name" value="Nucleotidyltransferase"/>
    <property type="match status" value="1"/>
</dbReference>
<dbReference type="InterPro" id="IPR032810">
    <property type="entry name" value="CCA-adding_enz_C"/>
</dbReference>
<evidence type="ECO:0000313" key="14">
    <source>
        <dbReference type="Proteomes" id="UP000461754"/>
    </source>
</evidence>
<evidence type="ECO:0000259" key="11">
    <source>
        <dbReference type="Pfam" id="PF12627"/>
    </source>
</evidence>
<name>A0A7X2TBJ4_9FIRM</name>
<evidence type="ECO:0000256" key="1">
    <source>
        <dbReference type="ARBA" id="ARBA00001946"/>
    </source>
</evidence>
<dbReference type="AlphaFoldDB" id="A0A7X2TBJ4"/>
<dbReference type="GO" id="GO:0000166">
    <property type="term" value="F:nucleotide binding"/>
    <property type="evidence" value="ECO:0007669"/>
    <property type="project" value="UniProtKB-KW"/>
</dbReference>
<keyword evidence="3" id="KW-0819">tRNA processing</keyword>
<keyword evidence="6" id="KW-0547">Nucleotide-binding</keyword>
<organism evidence="13 14">
    <name type="scientific">Pseudoramibacter porci</name>
    <dbReference type="NCBI Taxonomy" id="2606631"/>
    <lineage>
        <taxon>Bacteria</taxon>
        <taxon>Bacillati</taxon>
        <taxon>Bacillota</taxon>
        <taxon>Clostridia</taxon>
        <taxon>Eubacteriales</taxon>
        <taxon>Eubacteriaceae</taxon>
        <taxon>Pseudoramibacter</taxon>
    </lineage>
</organism>
<keyword evidence="5" id="KW-0479">Metal-binding</keyword>
<evidence type="ECO:0008006" key="15">
    <source>
        <dbReference type="Google" id="ProtNLM"/>
    </source>
</evidence>
<evidence type="ECO:0000259" key="12">
    <source>
        <dbReference type="Pfam" id="PF13735"/>
    </source>
</evidence>
<keyword evidence="14" id="KW-1185">Reference proteome</keyword>
<comment type="cofactor">
    <cofactor evidence="1">
        <name>Mg(2+)</name>
        <dbReference type="ChEBI" id="CHEBI:18420"/>
    </cofactor>
</comment>
<dbReference type="GO" id="GO:0016779">
    <property type="term" value="F:nucleotidyltransferase activity"/>
    <property type="evidence" value="ECO:0007669"/>
    <property type="project" value="UniProtKB-KW"/>
</dbReference>
<evidence type="ECO:0000256" key="2">
    <source>
        <dbReference type="ARBA" id="ARBA00022679"/>
    </source>
</evidence>
<feature type="domain" description="Poly A polymerase head" evidence="10">
    <location>
        <begin position="25"/>
        <end position="155"/>
    </location>
</feature>
<feature type="domain" description="CCA-adding enzyme C-terminal" evidence="12">
    <location>
        <begin position="278"/>
        <end position="402"/>
    </location>
</feature>
<dbReference type="Pfam" id="PF01743">
    <property type="entry name" value="PolyA_pol"/>
    <property type="match status" value="1"/>
</dbReference>
<comment type="caution">
    <text evidence="13">The sequence shown here is derived from an EMBL/GenBank/DDBJ whole genome shotgun (WGS) entry which is preliminary data.</text>
</comment>
<dbReference type="Pfam" id="PF13735">
    <property type="entry name" value="tRNA_NucTran2_2"/>
    <property type="match status" value="1"/>
</dbReference>
<protein>
    <recommendedName>
        <fullName evidence="15">CCA tRNA nucleotidyltransferase</fullName>
    </recommendedName>
</protein>
<keyword evidence="7" id="KW-0460">Magnesium</keyword>
<proteinExistence type="inferred from homology"/>
<dbReference type="EMBL" id="VUMO01000018">
    <property type="protein sequence ID" value="MSS20636.1"/>
    <property type="molecule type" value="Genomic_DNA"/>
</dbReference>
<dbReference type="InterPro" id="IPR050264">
    <property type="entry name" value="Bact_CCA-adding_enz_type3_sf"/>
</dbReference>
<dbReference type="Pfam" id="PF12627">
    <property type="entry name" value="PolyA_pol_RNAbd"/>
    <property type="match status" value="1"/>
</dbReference>
<evidence type="ECO:0000256" key="7">
    <source>
        <dbReference type="ARBA" id="ARBA00022842"/>
    </source>
</evidence>
<dbReference type="GO" id="GO:0046872">
    <property type="term" value="F:metal ion binding"/>
    <property type="evidence" value="ECO:0007669"/>
    <property type="project" value="UniProtKB-KW"/>
</dbReference>
<dbReference type="GO" id="GO:0000049">
    <property type="term" value="F:tRNA binding"/>
    <property type="evidence" value="ECO:0007669"/>
    <property type="project" value="TreeGrafter"/>
</dbReference>
<dbReference type="GO" id="GO:0008033">
    <property type="term" value="P:tRNA processing"/>
    <property type="evidence" value="ECO:0007669"/>
    <property type="project" value="UniProtKB-KW"/>
</dbReference>
<evidence type="ECO:0000256" key="6">
    <source>
        <dbReference type="ARBA" id="ARBA00022741"/>
    </source>
</evidence>
<dbReference type="PANTHER" id="PTHR46173:SF1">
    <property type="entry name" value="CCA TRNA NUCLEOTIDYLTRANSFERASE 1, MITOCHONDRIAL"/>
    <property type="match status" value="1"/>
</dbReference>
<keyword evidence="4" id="KW-0548">Nucleotidyltransferase</keyword>
<dbReference type="CDD" id="cd05398">
    <property type="entry name" value="NT_ClassII-CCAase"/>
    <property type="match status" value="1"/>
</dbReference>
<feature type="domain" description="tRNA nucleotidyltransferase/poly(A) polymerase RNA and SrmB- binding" evidence="11">
    <location>
        <begin position="184"/>
        <end position="238"/>
    </location>
</feature>
<evidence type="ECO:0000259" key="10">
    <source>
        <dbReference type="Pfam" id="PF01743"/>
    </source>
</evidence>
<keyword evidence="8 9" id="KW-0694">RNA-binding</keyword>
<evidence type="ECO:0000256" key="9">
    <source>
        <dbReference type="RuleBase" id="RU003953"/>
    </source>
</evidence>